<evidence type="ECO:0000313" key="2">
    <source>
        <dbReference type="EMBL" id="AOV60595.1"/>
    </source>
</evidence>
<name>A0A1D8KPK3_9CAUD</name>
<dbReference type="KEGG" id="vg:30307806"/>
<dbReference type="Proteomes" id="UP000202784">
    <property type="component" value="Segment"/>
</dbReference>
<reference evidence="4 5" key="1">
    <citation type="journal article" date="2016" name="Virology">
        <title>The genomic content and context of auxiliary metabolic genes in marine cyanomyoviruses.</title>
        <authorList>
            <person name="Crummett L.T."/>
            <person name="Puxty R.J."/>
            <person name="Weihe C."/>
            <person name="Marston M.F."/>
            <person name="Martiny J.B."/>
        </authorList>
    </citation>
    <scope>NUCLEOTIDE SEQUENCE [LARGE SCALE GENOMIC DNA]</scope>
    <source>
        <strain evidence="1">0808SB05</strain>
        <strain evidence="2">0908SB82</strain>
        <strain evidence="3">1109NB16</strain>
    </source>
</reference>
<keyword evidence="4" id="KW-1185">Reference proteome</keyword>
<evidence type="ECO:0000313" key="1">
    <source>
        <dbReference type="EMBL" id="AOV60367.1"/>
    </source>
</evidence>
<protein>
    <submittedName>
        <fullName evidence="2">Uncharacterized protein</fullName>
    </submittedName>
</protein>
<gene>
    <name evidence="3" type="ORF">N161109_221</name>
    <name evidence="1" type="ORF">S050808_220</name>
    <name evidence="2" type="ORF">S820908_220</name>
</gene>
<accession>A0A1D8KPK3</accession>
<dbReference type="EMBL" id="KU686204">
    <property type="protein sequence ID" value="AOV60367.1"/>
    <property type="molecule type" value="Genomic_DNA"/>
</dbReference>
<dbReference type="RefSeq" id="YP_009322656.1">
    <property type="nucleotide sequence ID" value="NC_031922.1"/>
</dbReference>
<dbReference type="Proteomes" id="UP000241903">
    <property type="component" value="Segment"/>
</dbReference>
<evidence type="ECO:0000313" key="5">
    <source>
        <dbReference type="Proteomes" id="UP000240393"/>
    </source>
</evidence>
<organism evidence="2 6">
    <name type="scientific">Synechococcus phage S-CAM9</name>
    <dbReference type="NCBI Taxonomy" id="1883369"/>
    <lineage>
        <taxon>Viruses</taxon>
        <taxon>Duplodnaviria</taxon>
        <taxon>Heunggongvirae</taxon>
        <taxon>Uroviricota</taxon>
        <taxon>Caudoviricetes</taxon>
        <taxon>Pantevenvirales</taxon>
        <taxon>Kyanoviridae</taxon>
        <taxon>Kanaloavirus</taxon>
        <taxon>Kanaloavirus scam9</taxon>
    </lineage>
</organism>
<sequence length="57" mass="6524">MNKAKLKVLLAALKEVVEELESEIYSDTESYMEKDPYGSSDLILDYDEVFDDDGFPD</sequence>
<dbReference type="EMBL" id="KU686206">
    <property type="protein sequence ID" value="AOV60824.1"/>
    <property type="molecule type" value="Genomic_DNA"/>
</dbReference>
<dbReference type="GeneID" id="30307806"/>
<dbReference type="EMBL" id="KU686205">
    <property type="protein sequence ID" value="AOV60595.1"/>
    <property type="molecule type" value="Genomic_DNA"/>
</dbReference>
<evidence type="ECO:0000313" key="3">
    <source>
        <dbReference type="EMBL" id="AOV60824.1"/>
    </source>
</evidence>
<proteinExistence type="predicted"/>
<evidence type="ECO:0000313" key="4">
    <source>
        <dbReference type="Proteomes" id="UP000202784"/>
    </source>
</evidence>
<evidence type="ECO:0000313" key="6">
    <source>
        <dbReference type="Proteomes" id="UP000241903"/>
    </source>
</evidence>
<dbReference type="Proteomes" id="UP000240393">
    <property type="component" value="Segment"/>
</dbReference>